<keyword evidence="3" id="KW-1185">Reference proteome</keyword>
<proteinExistence type="inferred from homology"/>
<dbReference type="InterPro" id="IPR015942">
    <property type="entry name" value="Asp/Glu/hydantoin_racemase"/>
</dbReference>
<evidence type="ECO:0000313" key="2">
    <source>
        <dbReference type="EMBL" id="MFD1344818.1"/>
    </source>
</evidence>
<name>A0ABW3ZPC1_9RHOB</name>
<organism evidence="2 3">
    <name type="scientific">Litorisediminicola beolgyonensis</name>
    <dbReference type="NCBI Taxonomy" id="1173614"/>
    <lineage>
        <taxon>Bacteria</taxon>
        <taxon>Pseudomonadati</taxon>
        <taxon>Pseudomonadota</taxon>
        <taxon>Alphaproteobacteria</taxon>
        <taxon>Rhodobacterales</taxon>
        <taxon>Paracoccaceae</taxon>
        <taxon>Litorisediminicola</taxon>
    </lineage>
</organism>
<dbReference type="Gene3D" id="3.40.50.12500">
    <property type="match status" value="1"/>
</dbReference>
<gene>
    <name evidence="2" type="ORF">ACFQ4E_20480</name>
</gene>
<comment type="caution">
    <text evidence="2">The sequence shown here is derived from an EMBL/GenBank/DDBJ whole genome shotgun (WGS) entry which is preliminary data.</text>
</comment>
<evidence type="ECO:0000256" key="1">
    <source>
        <dbReference type="ARBA" id="ARBA00038414"/>
    </source>
</evidence>
<feature type="non-terminal residue" evidence="2">
    <location>
        <position position="101"/>
    </location>
</feature>
<accession>A0ABW3ZPC1</accession>
<protein>
    <submittedName>
        <fullName evidence="2">Aspartate/glutamate racemase family protein</fullName>
    </submittedName>
</protein>
<dbReference type="Proteomes" id="UP001597135">
    <property type="component" value="Unassembled WGS sequence"/>
</dbReference>
<sequence length="101" mass="9820">MSVRLVNPNGSHAVTAQMVGIAARVLPGVVGQTLADMPPMLVTPQELDRAADAVAALSFGPEVDGVIVAAFGDPGAGALAARIGVPVPVIGIGAAAARAAS</sequence>
<evidence type="ECO:0000313" key="3">
    <source>
        <dbReference type="Proteomes" id="UP001597135"/>
    </source>
</evidence>
<reference evidence="3" key="1">
    <citation type="journal article" date="2019" name="Int. J. Syst. Evol. Microbiol.">
        <title>The Global Catalogue of Microorganisms (GCM) 10K type strain sequencing project: providing services to taxonomists for standard genome sequencing and annotation.</title>
        <authorList>
            <consortium name="The Broad Institute Genomics Platform"/>
            <consortium name="The Broad Institute Genome Sequencing Center for Infectious Disease"/>
            <person name="Wu L."/>
            <person name="Ma J."/>
        </authorList>
    </citation>
    <scope>NUCLEOTIDE SEQUENCE [LARGE SCALE GENOMIC DNA]</scope>
    <source>
        <strain evidence="3">CCUG 62953</strain>
    </source>
</reference>
<comment type="similarity">
    <text evidence="1">Belongs to the HyuE racemase family.</text>
</comment>
<dbReference type="EMBL" id="JBHTMU010000081">
    <property type="protein sequence ID" value="MFD1344818.1"/>
    <property type="molecule type" value="Genomic_DNA"/>
</dbReference>
<dbReference type="RefSeq" id="WP_386806384.1">
    <property type="nucleotide sequence ID" value="NZ_JBHTMU010000081.1"/>
</dbReference>
<dbReference type="InterPro" id="IPR053714">
    <property type="entry name" value="Iso_Racemase_Enz_sf"/>
</dbReference>
<dbReference type="Pfam" id="PF01177">
    <property type="entry name" value="Asp_Glu_race"/>
    <property type="match status" value="1"/>
</dbReference>